<dbReference type="Gene3D" id="1.20.5.170">
    <property type="match status" value="1"/>
</dbReference>
<dbReference type="InterPro" id="IPR046347">
    <property type="entry name" value="bZIP_sf"/>
</dbReference>
<evidence type="ECO:0000256" key="2">
    <source>
        <dbReference type="ARBA" id="ARBA00007163"/>
    </source>
</evidence>
<evidence type="ECO:0000256" key="1">
    <source>
        <dbReference type="ARBA" id="ARBA00004123"/>
    </source>
</evidence>
<evidence type="ECO:0000259" key="10">
    <source>
        <dbReference type="PROSITE" id="PS50217"/>
    </source>
</evidence>
<protein>
    <recommendedName>
        <fullName evidence="10">BZIP domain-containing protein</fullName>
    </recommendedName>
</protein>
<keyword evidence="8" id="KW-0175">Coiled coil</keyword>
<evidence type="ECO:0000256" key="9">
    <source>
        <dbReference type="SAM" id="MobiDB-lite"/>
    </source>
</evidence>
<sequence>MEINDHICIGISFQLCKNEVNQPQSLQSGEYQSSKTEKFASLQTSTTMSIVSSVSEQLQTSQYSTINKSEVCISTPSSRKRISRNAEAPNVIWKPLLPRPPTPVVPAKRRLPTPPPVISSAPGTPPIEEDSNSPPADTDTPSTVKSDLMPMLLEAAAHAALRDKRQERMVKNRAAAYESRKRKREEAERLMAENLEMKSHIRELQHKIAELTVENEQLKQLLATKN</sequence>
<dbReference type="GO" id="GO:0005634">
    <property type="term" value="C:nucleus"/>
    <property type="evidence" value="ECO:0007669"/>
    <property type="project" value="UniProtKB-SubCell"/>
</dbReference>
<dbReference type="CDD" id="cd14812">
    <property type="entry name" value="bZIP_u3"/>
    <property type="match status" value="1"/>
</dbReference>
<dbReference type="GO" id="GO:0006986">
    <property type="term" value="P:response to unfolded protein"/>
    <property type="evidence" value="ECO:0007669"/>
    <property type="project" value="UniProtKB-KW"/>
</dbReference>
<gene>
    <name evidence="11" type="ORF">GLOINDRAFT_84470</name>
</gene>
<dbReference type="EMBL" id="KI283808">
    <property type="protein sequence ID" value="ESA13543.1"/>
    <property type="molecule type" value="Genomic_DNA"/>
</dbReference>
<feature type="domain" description="BZIP" evidence="10">
    <location>
        <begin position="162"/>
        <end position="225"/>
    </location>
</feature>
<feature type="coiled-coil region" evidence="8">
    <location>
        <begin position="173"/>
        <end position="221"/>
    </location>
</feature>
<feature type="region of interest" description="Disordered" evidence="9">
    <location>
        <begin position="96"/>
        <end position="143"/>
    </location>
</feature>
<dbReference type="AlphaFoldDB" id="U9U4Q9"/>
<evidence type="ECO:0000256" key="8">
    <source>
        <dbReference type="SAM" id="Coils"/>
    </source>
</evidence>
<evidence type="ECO:0000313" key="11">
    <source>
        <dbReference type="EMBL" id="ESA13543.1"/>
    </source>
</evidence>
<dbReference type="SUPFAM" id="SSF57959">
    <property type="entry name" value="Leucine zipper domain"/>
    <property type="match status" value="1"/>
</dbReference>
<keyword evidence="3" id="KW-0805">Transcription regulation</keyword>
<dbReference type="GO" id="GO:0000981">
    <property type="term" value="F:DNA-binding transcription factor activity, RNA polymerase II-specific"/>
    <property type="evidence" value="ECO:0007669"/>
    <property type="project" value="InterPro"/>
</dbReference>
<evidence type="ECO:0000256" key="5">
    <source>
        <dbReference type="ARBA" id="ARBA00023163"/>
    </source>
</evidence>
<evidence type="ECO:0000256" key="4">
    <source>
        <dbReference type="ARBA" id="ARBA00023125"/>
    </source>
</evidence>
<reference evidence="11" key="1">
    <citation type="submission" date="2013-07" db="EMBL/GenBank/DDBJ databases">
        <title>The genome of an arbuscular mycorrhizal fungus provides insights into the evolution of the oldest plant symbiosis.</title>
        <authorList>
            <consortium name="DOE Joint Genome Institute"/>
            <person name="Tisserant E."/>
            <person name="Malbreil M."/>
            <person name="Kuo A."/>
            <person name="Kohler A."/>
            <person name="Symeonidi A."/>
            <person name="Balestrini R."/>
            <person name="Charron P."/>
            <person name="Duensing N."/>
            <person name="Frei-dit-Frey N."/>
            <person name="Gianinazzi-Pearson V."/>
            <person name="Gilbert B."/>
            <person name="Handa Y."/>
            <person name="Hijri M."/>
            <person name="Kaul R."/>
            <person name="Kawaguchi M."/>
            <person name="Krajinski F."/>
            <person name="Lammers P."/>
            <person name="Lapierre D."/>
            <person name="Masclaux F.G."/>
            <person name="Murat C."/>
            <person name="Morin E."/>
            <person name="Ndikumana S."/>
            <person name="Pagni M."/>
            <person name="Petitpierre D."/>
            <person name="Requena N."/>
            <person name="Rosikiewicz P."/>
            <person name="Riley R."/>
            <person name="Saito K."/>
            <person name="San Clemente H."/>
            <person name="Shapiro H."/>
            <person name="van Tuinen D."/>
            <person name="Becard G."/>
            <person name="Bonfante P."/>
            <person name="Paszkowski U."/>
            <person name="Shachar-Hill Y."/>
            <person name="Young J.P."/>
            <person name="Sanders I.R."/>
            <person name="Henrissat B."/>
            <person name="Rensing S.A."/>
            <person name="Grigoriev I.V."/>
            <person name="Corradi N."/>
            <person name="Roux C."/>
            <person name="Martin F."/>
        </authorList>
    </citation>
    <scope>NUCLEOTIDE SEQUENCE</scope>
    <source>
        <strain evidence="11">DAOM 197198</strain>
    </source>
</reference>
<dbReference type="InterPro" id="IPR004827">
    <property type="entry name" value="bZIP"/>
</dbReference>
<dbReference type="GO" id="GO:0045944">
    <property type="term" value="P:positive regulation of transcription by RNA polymerase II"/>
    <property type="evidence" value="ECO:0007669"/>
    <property type="project" value="InterPro"/>
</dbReference>
<dbReference type="HOGENOM" id="CLU_1272869_0_0_1"/>
<dbReference type="PANTHER" id="PTHR46714">
    <property type="entry name" value="TRANSCRIPTIONAL ACTIVATOR HAC1"/>
    <property type="match status" value="1"/>
</dbReference>
<dbReference type="InterPro" id="IPR044280">
    <property type="entry name" value="Hac1/HY5"/>
</dbReference>
<keyword evidence="5" id="KW-0804">Transcription</keyword>
<name>U9U4Q9_RHIID</name>
<evidence type="ECO:0000256" key="7">
    <source>
        <dbReference type="ARBA" id="ARBA00023242"/>
    </source>
</evidence>
<keyword evidence="4" id="KW-0238">DNA-binding</keyword>
<accession>U9U4Q9</accession>
<comment type="similarity">
    <text evidence="2">Belongs to the bZIP family.</text>
</comment>
<dbReference type="GO" id="GO:0003677">
    <property type="term" value="F:DNA binding"/>
    <property type="evidence" value="ECO:0007669"/>
    <property type="project" value="UniProtKB-KW"/>
</dbReference>
<dbReference type="PROSITE" id="PS00036">
    <property type="entry name" value="BZIP_BASIC"/>
    <property type="match status" value="1"/>
</dbReference>
<dbReference type="PROSITE" id="PS50217">
    <property type="entry name" value="BZIP"/>
    <property type="match status" value="1"/>
</dbReference>
<evidence type="ECO:0000256" key="6">
    <source>
        <dbReference type="ARBA" id="ARBA00023230"/>
    </source>
</evidence>
<dbReference type="SMART" id="SM00338">
    <property type="entry name" value="BRLZ"/>
    <property type="match status" value="1"/>
</dbReference>
<organism evidence="11">
    <name type="scientific">Rhizophagus irregularis (strain DAOM 181602 / DAOM 197198 / MUCL 43194)</name>
    <name type="common">Arbuscular mycorrhizal fungus</name>
    <name type="synonym">Glomus intraradices</name>
    <dbReference type="NCBI Taxonomy" id="747089"/>
    <lineage>
        <taxon>Eukaryota</taxon>
        <taxon>Fungi</taxon>
        <taxon>Fungi incertae sedis</taxon>
        <taxon>Mucoromycota</taxon>
        <taxon>Glomeromycotina</taxon>
        <taxon>Glomeromycetes</taxon>
        <taxon>Glomerales</taxon>
        <taxon>Glomeraceae</taxon>
        <taxon>Rhizophagus</taxon>
    </lineage>
</organism>
<dbReference type="VEuPathDB" id="FungiDB:RhiirFUN_024621"/>
<comment type="subcellular location">
    <subcellularLocation>
        <location evidence="1">Nucleus</location>
    </subcellularLocation>
</comment>
<evidence type="ECO:0000256" key="3">
    <source>
        <dbReference type="ARBA" id="ARBA00023015"/>
    </source>
</evidence>
<feature type="compositionally biased region" description="Polar residues" evidence="9">
    <location>
        <begin position="132"/>
        <end position="143"/>
    </location>
</feature>
<dbReference type="PANTHER" id="PTHR46714:SF6">
    <property type="entry name" value="TRANSCRIPTIONAL ACTIVATOR HAC1"/>
    <property type="match status" value="1"/>
</dbReference>
<keyword evidence="6" id="KW-0834">Unfolded protein response</keyword>
<dbReference type="Pfam" id="PF00170">
    <property type="entry name" value="bZIP_1"/>
    <property type="match status" value="1"/>
</dbReference>
<keyword evidence="7" id="KW-0539">Nucleus</keyword>
<proteinExistence type="inferred from homology"/>